<keyword evidence="1" id="KW-1185">Reference proteome</keyword>
<organism evidence="1 2">
    <name type="scientific">Ditylenchus dipsaci</name>
    <dbReference type="NCBI Taxonomy" id="166011"/>
    <lineage>
        <taxon>Eukaryota</taxon>
        <taxon>Metazoa</taxon>
        <taxon>Ecdysozoa</taxon>
        <taxon>Nematoda</taxon>
        <taxon>Chromadorea</taxon>
        <taxon>Rhabditida</taxon>
        <taxon>Tylenchina</taxon>
        <taxon>Tylenchomorpha</taxon>
        <taxon>Sphaerularioidea</taxon>
        <taxon>Anguinidae</taxon>
        <taxon>Anguininae</taxon>
        <taxon>Ditylenchus</taxon>
    </lineage>
</organism>
<protein>
    <submittedName>
        <fullName evidence="2">Transposase</fullName>
    </submittedName>
</protein>
<proteinExistence type="predicted"/>
<accession>A0A915DGU5</accession>
<evidence type="ECO:0000313" key="2">
    <source>
        <dbReference type="WBParaSite" id="jg19310"/>
    </source>
</evidence>
<dbReference type="WBParaSite" id="jg19310">
    <property type="protein sequence ID" value="jg19310"/>
    <property type="gene ID" value="jg19310"/>
</dbReference>
<dbReference type="AlphaFoldDB" id="A0A915DGU5"/>
<dbReference type="Proteomes" id="UP000887574">
    <property type="component" value="Unplaced"/>
</dbReference>
<reference evidence="2" key="1">
    <citation type="submission" date="2022-11" db="UniProtKB">
        <authorList>
            <consortium name="WormBaseParasite"/>
        </authorList>
    </citation>
    <scope>IDENTIFICATION</scope>
</reference>
<sequence length="181" mass="20983">MLLYKMIDKAIALLPPVRKCRRKGSQKLYDNNEAFRREVNLILALAFGEEYLKDSTFAEQIEPILDYFEDSYVGRPYGGKRRKRRFANVKWNVIKLVLSDEPRTSNSIESFNGQLVRTIAASHPTIWKSIEALRNEFAISEQKVSAKWGGEKTPQRGITYRNLDARLKNTISRFEEIPVID</sequence>
<evidence type="ECO:0000313" key="1">
    <source>
        <dbReference type="Proteomes" id="UP000887574"/>
    </source>
</evidence>
<name>A0A915DGU5_9BILA</name>